<comment type="subcellular location">
    <subcellularLocation>
        <location evidence="1">Cell membrane</location>
        <topology evidence="1">Multi-pass membrane protein</topology>
    </subcellularLocation>
</comment>
<keyword evidence="5 7" id="KW-1133">Transmembrane helix</keyword>
<feature type="transmembrane region" description="Helical" evidence="7">
    <location>
        <begin position="144"/>
        <end position="161"/>
    </location>
</feature>
<dbReference type="Proteomes" id="UP000000528">
    <property type="component" value="Chromosome"/>
</dbReference>
<keyword evidence="6 7" id="KW-0472">Membrane</keyword>
<dbReference type="HOGENOM" id="CLU_090306_0_0_14"/>
<keyword evidence="3" id="KW-1003">Cell membrane</keyword>
<dbReference type="InterPro" id="IPR003370">
    <property type="entry name" value="Chromate_transpt"/>
</dbReference>
<evidence type="ECO:0000256" key="5">
    <source>
        <dbReference type="ARBA" id="ARBA00022989"/>
    </source>
</evidence>
<evidence type="ECO:0000256" key="2">
    <source>
        <dbReference type="ARBA" id="ARBA00005262"/>
    </source>
</evidence>
<organism evidence="9">
    <name type="scientific">Mycoplasmopsis pulmonis (strain UAB CTIP)</name>
    <name type="common">Mycoplasma pulmonis</name>
    <dbReference type="NCBI Taxonomy" id="272635"/>
    <lineage>
        <taxon>Bacteria</taxon>
        <taxon>Bacillati</taxon>
        <taxon>Mycoplasmatota</taxon>
        <taxon>Mycoplasmoidales</taxon>
        <taxon>Metamycoplasmataceae</taxon>
        <taxon>Mycoplasmopsis</taxon>
    </lineage>
</organism>
<dbReference type="BioCyc" id="MPUL272635:G1GT6-741-MONOMER"/>
<dbReference type="eggNOG" id="COG2059">
    <property type="taxonomic scope" value="Bacteria"/>
</dbReference>
<keyword evidence="9" id="KW-1185">Reference proteome</keyword>
<dbReference type="AlphaFoldDB" id="Q98PJ4"/>
<dbReference type="PANTHER" id="PTHR43663:SF1">
    <property type="entry name" value="CHROMATE TRANSPORTER"/>
    <property type="match status" value="1"/>
</dbReference>
<evidence type="ECO:0000313" key="8">
    <source>
        <dbReference type="EMBL" id="CAC13901.1"/>
    </source>
</evidence>
<feature type="transmembrane region" description="Helical" evidence="7">
    <location>
        <begin position="167"/>
        <end position="185"/>
    </location>
</feature>
<feature type="transmembrane region" description="Helical" evidence="7">
    <location>
        <begin position="111"/>
        <end position="132"/>
    </location>
</feature>
<keyword evidence="4 7" id="KW-0812">Transmembrane</keyword>
<evidence type="ECO:0000256" key="7">
    <source>
        <dbReference type="SAM" id="Phobius"/>
    </source>
</evidence>
<proteinExistence type="inferred from homology"/>
<accession>Q98PJ4</accession>
<evidence type="ECO:0000256" key="4">
    <source>
        <dbReference type="ARBA" id="ARBA00022692"/>
    </source>
</evidence>
<dbReference type="Pfam" id="PF02417">
    <property type="entry name" value="Chromate_transp"/>
    <property type="match status" value="1"/>
</dbReference>
<comment type="similarity">
    <text evidence="2">Belongs to the chromate ion transporter (CHR) (TC 2.A.51) family.</text>
</comment>
<protein>
    <submittedName>
        <fullName evidence="8">CHROMATE TRANSPORT PROTEIN</fullName>
    </submittedName>
</protein>
<dbReference type="PIR" id="H90602">
    <property type="entry name" value="H90602"/>
</dbReference>
<feature type="transmembrane region" description="Helical" evidence="7">
    <location>
        <begin position="54"/>
        <end position="72"/>
    </location>
</feature>
<evidence type="ECO:0000256" key="1">
    <source>
        <dbReference type="ARBA" id="ARBA00004651"/>
    </source>
</evidence>
<sequence length="201" mass="22834">MQKDKKPSFFSVLFFILKATFIGFGGGNALMPIIKKIAVDQRKWISQEDFDNAVIVTNMIPGPSVVEMLSFVAIKTIGKTKGMIVTLLGILPHVLMAFGLFFALNSLPEKYVYVFHISVLSVILALLILFGWRYLKMSQKELSFPIWFGLFSFTLAFSFFVPTPYNIASLIMVAVIVFVFIFELIKSKIKNKRKKDEEINN</sequence>
<name>Q98PJ4_MYCPU</name>
<evidence type="ECO:0000313" key="9">
    <source>
        <dbReference type="Proteomes" id="UP000000528"/>
    </source>
</evidence>
<dbReference type="PANTHER" id="PTHR43663">
    <property type="entry name" value="CHROMATE TRANSPORT PROTEIN-RELATED"/>
    <property type="match status" value="1"/>
</dbReference>
<evidence type="ECO:0000256" key="6">
    <source>
        <dbReference type="ARBA" id="ARBA00023136"/>
    </source>
</evidence>
<feature type="transmembrane region" description="Helical" evidence="7">
    <location>
        <begin position="12"/>
        <end position="34"/>
    </location>
</feature>
<gene>
    <name evidence="8" type="ordered locus">MYPU_7280</name>
</gene>
<feature type="transmembrane region" description="Helical" evidence="7">
    <location>
        <begin position="84"/>
        <end position="105"/>
    </location>
</feature>
<dbReference type="RefSeq" id="WP_010925529.1">
    <property type="nucleotide sequence ID" value="NC_002771.1"/>
</dbReference>
<reference evidence="8 9" key="1">
    <citation type="journal article" date="2001" name="Nucleic Acids Res.">
        <title>The complete genome sequence of the murine respiratory pathogen Mycoplasma pulmonis.</title>
        <authorList>
            <person name="Chambaud I."/>
            <person name="Heilig R."/>
            <person name="Ferris S."/>
            <person name="Barbe V."/>
            <person name="Samson D."/>
            <person name="Galisson F."/>
            <person name="Moszer I."/>
            <person name="Dybvig K."/>
            <person name="Wroblewski H."/>
            <person name="Viari A."/>
            <person name="Rocha E.P.C."/>
            <person name="Blanchard A."/>
        </authorList>
    </citation>
    <scope>NUCLEOTIDE SEQUENCE [LARGE SCALE GENOMIC DNA]</scope>
    <source>
        <strain evidence="8 9">UAB CTIP</strain>
    </source>
</reference>
<dbReference type="KEGG" id="mpu:MYPU_7280"/>
<dbReference type="GO" id="GO:0015109">
    <property type="term" value="F:chromate transmembrane transporter activity"/>
    <property type="evidence" value="ECO:0007669"/>
    <property type="project" value="InterPro"/>
</dbReference>
<evidence type="ECO:0000256" key="3">
    <source>
        <dbReference type="ARBA" id="ARBA00022475"/>
    </source>
</evidence>
<dbReference type="GO" id="GO:0005886">
    <property type="term" value="C:plasma membrane"/>
    <property type="evidence" value="ECO:0007669"/>
    <property type="project" value="UniProtKB-SubCell"/>
</dbReference>
<dbReference type="EMBL" id="AL445565">
    <property type="protein sequence ID" value="CAC13901.1"/>
    <property type="molecule type" value="Genomic_DNA"/>
</dbReference>
<dbReference type="STRING" id="272635.gene:17577339"/>
<dbReference type="InterPro" id="IPR052518">
    <property type="entry name" value="CHR_Transporter"/>
</dbReference>